<protein>
    <submittedName>
        <fullName evidence="2">N-acetyltransferase</fullName>
    </submittedName>
</protein>
<dbReference type="GO" id="GO:0016747">
    <property type="term" value="F:acyltransferase activity, transferring groups other than amino-acyl groups"/>
    <property type="evidence" value="ECO:0007669"/>
    <property type="project" value="InterPro"/>
</dbReference>
<evidence type="ECO:0000313" key="3">
    <source>
        <dbReference type="Proteomes" id="UP000269331"/>
    </source>
</evidence>
<keyword evidence="2" id="KW-0808">Transferase</keyword>
<evidence type="ECO:0000313" key="2">
    <source>
        <dbReference type="EMBL" id="BBA92474.1"/>
    </source>
</evidence>
<dbReference type="AlphaFoldDB" id="A0A2Z5TQ71"/>
<name>A0A2Z5TQ71_9STRE</name>
<organism evidence="2 3">
    <name type="scientific">Streptococcus ruminantium</name>
    <dbReference type="NCBI Taxonomy" id="1917441"/>
    <lineage>
        <taxon>Bacteria</taxon>
        <taxon>Bacillati</taxon>
        <taxon>Bacillota</taxon>
        <taxon>Bacilli</taxon>
        <taxon>Lactobacillales</taxon>
        <taxon>Streptococcaceae</taxon>
        <taxon>Streptococcus</taxon>
    </lineage>
</organism>
<dbReference type="Proteomes" id="UP000269331">
    <property type="component" value="Chromosome"/>
</dbReference>
<dbReference type="InterPro" id="IPR016181">
    <property type="entry name" value="Acyl_CoA_acyltransferase"/>
</dbReference>
<proteinExistence type="predicted"/>
<feature type="domain" description="N-acetyltransferase" evidence="1">
    <location>
        <begin position="14"/>
        <end position="70"/>
    </location>
</feature>
<dbReference type="InterPro" id="IPR000182">
    <property type="entry name" value="GNAT_dom"/>
</dbReference>
<sequence length="75" mass="8538">MPQEFLENIRTLDRCRDWATRYPQNALVVLVDNQAIGFVCYGVSNQADLENAGELYALYVLADYYGKRLAISSCK</sequence>
<dbReference type="KEGG" id="srq:SR187_4330"/>
<dbReference type="SUPFAM" id="SSF55729">
    <property type="entry name" value="Acyl-CoA N-acyltransferases (Nat)"/>
    <property type="match status" value="1"/>
</dbReference>
<gene>
    <name evidence="2" type="ORF">SR187_4330</name>
</gene>
<dbReference type="EMBL" id="AP018400">
    <property type="protein sequence ID" value="BBA92474.1"/>
    <property type="molecule type" value="Genomic_DNA"/>
</dbReference>
<evidence type="ECO:0000259" key="1">
    <source>
        <dbReference type="Pfam" id="PF00583"/>
    </source>
</evidence>
<dbReference type="Gene3D" id="3.40.630.30">
    <property type="match status" value="1"/>
</dbReference>
<dbReference type="Pfam" id="PF00583">
    <property type="entry name" value="Acetyltransf_1"/>
    <property type="match status" value="1"/>
</dbReference>
<accession>A0A2Z5TQ71</accession>
<reference evidence="2 3" key="1">
    <citation type="journal article" date="2018" name="Genome Biol. Evol.">
        <title>Complete Genome Sequence of Streptococcus ruminantium sp. nov. GUT-187T (=DSM 104980T =JCM 31869T), the Type Strain of S. ruminantium, and Comparison with Genome Sequences of Streptococcus suis Strains.</title>
        <authorList>
            <person name="Tohya M."/>
            <person name="Sekizaki T."/>
            <person name="Miyoshi-Akiyama T."/>
        </authorList>
    </citation>
    <scope>NUCLEOTIDE SEQUENCE [LARGE SCALE GENOMIC DNA]</scope>
    <source>
        <strain evidence="2 3">GUT187T</strain>
    </source>
</reference>